<dbReference type="KEGG" id="mpro:BJP34_04035"/>
<dbReference type="InterPro" id="IPR013517">
    <property type="entry name" value="FG-GAP"/>
</dbReference>
<evidence type="ECO:0000313" key="3">
    <source>
        <dbReference type="Proteomes" id="UP000177870"/>
    </source>
</evidence>
<accession>A0A1D8TM58</accession>
<dbReference type="PANTHER" id="PTHR46580">
    <property type="entry name" value="SENSOR KINASE-RELATED"/>
    <property type="match status" value="1"/>
</dbReference>
<dbReference type="Pfam" id="PF13517">
    <property type="entry name" value="FG-GAP_3"/>
    <property type="match status" value="1"/>
</dbReference>
<sequence>MKIEAENTTRVTLENYEVFDNNSASGSKAVRIEDIETNGIIRIDWTESDGVAGKYHIGIAHFDEIDGQAKLTLRVNGTDIDTYTLDKNLGGEGPNSGNYVGFTDSLSNGDPNPNPIFKDVQLAPGDRIEIVVEADSLDNETFELGRIDAIEFTSAEVDLFWHNSETGTMGAWRMHGVMGTDLDEAVTIQMESVNSDWEIRAAGDFNGDSHKDMVLRNTVTGDIDIWLMKGSQFQEAVSIVPVSDLNWKIHGTGDFNRDQQTDLLWRNDSTGENAVWLMNGTEPNRGVLIQSELANSKWKILGAGDFDGDKNADVLWLDTENQNVYYWRMAGTDYIESVFVNNAPLDDTWKFQGVMDFDKNGYDDIFWSNTVDGKTGMWMMNENGYDRPVIAESVDLSWEGHA</sequence>
<dbReference type="InterPro" id="IPR028994">
    <property type="entry name" value="Integrin_alpha_N"/>
</dbReference>
<dbReference type="EMBL" id="CP017599">
    <property type="protein sequence ID" value="AOW98727.1"/>
    <property type="molecule type" value="Genomic_DNA"/>
</dbReference>
<reference evidence="3" key="1">
    <citation type="submission" date="2016-10" db="EMBL/GenBank/DDBJ databases">
        <title>Comparative genomics uncovers the prolific and rare metabolic potential of the cyanobacterial genus Moorea.</title>
        <authorList>
            <person name="Leao T."/>
            <person name="Castelao G."/>
            <person name="Korobeynikov A."/>
            <person name="Monroe E.A."/>
            <person name="Podell S."/>
            <person name="Glukhov E."/>
            <person name="Allen E."/>
            <person name="Gerwick W.H."/>
            <person name="Gerwick L."/>
        </authorList>
    </citation>
    <scope>NUCLEOTIDE SEQUENCE [LARGE SCALE GENOMIC DNA]</scope>
    <source>
        <strain evidence="3">PAL-8-15-08-1</strain>
    </source>
</reference>
<dbReference type="OrthoDB" id="502520at2"/>
<dbReference type="RefSeq" id="WP_070391234.1">
    <property type="nucleotide sequence ID" value="NZ_CP017599.1"/>
</dbReference>
<evidence type="ECO:0008006" key="4">
    <source>
        <dbReference type="Google" id="ProtNLM"/>
    </source>
</evidence>
<dbReference type="Gene3D" id="2.130.10.130">
    <property type="entry name" value="Integrin alpha, N-terminal"/>
    <property type="match status" value="1"/>
</dbReference>
<name>A0A1D8TM58_9CYAN</name>
<dbReference type="AlphaFoldDB" id="A0A1D8TM58"/>
<evidence type="ECO:0000313" key="2">
    <source>
        <dbReference type="EMBL" id="AOW98727.1"/>
    </source>
</evidence>
<proteinExistence type="predicted"/>
<dbReference type="SUPFAM" id="SSF69318">
    <property type="entry name" value="Integrin alpha N-terminal domain"/>
    <property type="match status" value="1"/>
</dbReference>
<dbReference type="PANTHER" id="PTHR46580:SF2">
    <property type="entry name" value="MAM DOMAIN-CONTAINING PROTEIN"/>
    <property type="match status" value="1"/>
</dbReference>
<protein>
    <recommendedName>
        <fullName evidence="4">VCBS repeat-containing protein</fullName>
    </recommendedName>
</protein>
<organism evidence="2 3">
    <name type="scientific">Moorena producens PAL-8-15-08-1</name>
    <dbReference type="NCBI Taxonomy" id="1458985"/>
    <lineage>
        <taxon>Bacteria</taxon>
        <taxon>Bacillati</taxon>
        <taxon>Cyanobacteriota</taxon>
        <taxon>Cyanophyceae</taxon>
        <taxon>Coleofasciculales</taxon>
        <taxon>Coleofasciculaceae</taxon>
        <taxon>Moorena</taxon>
    </lineage>
</organism>
<gene>
    <name evidence="2" type="ORF">BJP34_04035</name>
</gene>
<dbReference type="STRING" id="1458985.BJP34_04035"/>
<dbReference type="Proteomes" id="UP000177870">
    <property type="component" value="Chromosome"/>
</dbReference>
<evidence type="ECO:0000256" key="1">
    <source>
        <dbReference type="ARBA" id="ARBA00022729"/>
    </source>
</evidence>
<keyword evidence="1" id="KW-0732">Signal</keyword>